<comment type="caution">
    <text evidence="3">The sequence shown here is derived from an EMBL/GenBank/DDBJ whole genome shotgun (WGS) entry which is preliminary data.</text>
</comment>
<evidence type="ECO:0000313" key="4">
    <source>
        <dbReference type="Proteomes" id="UP001150925"/>
    </source>
</evidence>
<evidence type="ECO:0000259" key="2">
    <source>
        <dbReference type="PROSITE" id="PS51140"/>
    </source>
</evidence>
<feature type="compositionally biased region" description="Low complexity" evidence="1">
    <location>
        <begin position="102"/>
        <end position="112"/>
    </location>
</feature>
<feature type="domain" description="CUE" evidence="2">
    <location>
        <begin position="132"/>
        <end position="176"/>
    </location>
</feature>
<feature type="compositionally biased region" description="Basic and acidic residues" evidence="1">
    <location>
        <begin position="205"/>
        <end position="215"/>
    </location>
</feature>
<dbReference type="EMBL" id="JANBPY010001302">
    <property type="protein sequence ID" value="KAJ1960619.1"/>
    <property type="molecule type" value="Genomic_DNA"/>
</dbReference>
<dbReference type="PANTHER" id="PTHR47839">
    <property type="entry name" value="DOMAIN PROTEIN, PUTATIVE (AFU_ORTHOLOGUE AFUA_6G04830)-RELATED"/>
    <property type="match status" value="1"/>
</dbReference>
<sequence length="560" mass="61574">FAPTQQVHIETITASLESGQRIKGGIKGAQYLLITQSDYNKFDVATCLCKLLFARCRLNDALLLETLLSTSLAHLKRKGFPVERVLNYPKPVAPAAPPPSSTPTRSDSQSSPVATNTTKPSSETKLPNLPPALQPHLRQLQGMFPDCDPGYLQRCLMAEKHDHVTQVSNKLLDQGYPRRAREEASSTGECKAKDSAPISNPVTSDQREHPPKPTEPENQVPSSDSLGSNPTGLFGRFTRQLQTSINDLYKGYDSLIPPAPGGSSTPQNSIRGTEESSSSRNELSTSSSNGSSTGPDAIPGGFPTTSSPSTQSNGSWKPSNTIPLDYTERVNRSLMSSINSCVRNATPFHGTQADQPTIPPPPKDYTEQRHDDYCSVVQAHRMAPIGCVGDVDVYLTKDLTVHEVFSCDWTGSNSTLALLPLSALTSPVPLPSSQLVPVGSAYHALHALTHVLKFLIGVFQLPEHSVHIYYDRDGTAIAFNRGRSLFFNLRFFILLHHLRLLTEGQAVDVYNYWFMVTCHELAHNFVSDHNSQHEFYMSSFAEQFLRPFFGKLLAQGHTFK</sequence>
<feature type="region of interest" description="Disordered" evidence="1">
    <location>
        <begin position="91"/>
        <end position="133"/>
    </location>
</feature>
<feature type="compositionally biased region" description="Polar residues" evidence="1">
    <location>
        <begin position="303"/>
        <end position="321"/>
    </location>
</feature>
<evidence type="ECO:0000256" key="1">
    <source>
        <dbReference type="SAM" id="MobiDB-lite"/>
    </source>
</evidence>
<dbReference type="AlphaFoldDB" id="A0A9W8ATF1"/>
<feature type="compositionally biased region" description="Polar residues" evidence="1">
    <location>
        <begin position="216"/>
        <end position="231"/>
    </location>
</feature>
<reference evidence="3" key="1">
    <citation type="submission" date="2022-07" db="EMBL/GenBank/DDBJ databases">
        <title>Phylogenomic reconstructions and comparative analyses of Kickxellomycotina fungi.</title>
        <authorList>
            <person name="Reynolds N.K."/>
            <person name="Stajich J.E."/>
            <person name="Barry K."/>
            <person name="Grigoriev I.V."/>
            <person name="Crous P."/>
            <person name="Smith M.E."/>
        </authorList>
    </citation>
    <scope>NUCLEOTIDE SEQUENCE</scope>
    <source>
        <strain evidence="3">RSA 1196</strain>
    </source>
</reference>
<feature type="compositionally biased region" description="Polar residues" evidence="1">
    <location>
        <begin position="113"/>
        <end position="125"/>
    </location>
</feature>
<proteinExistence type="predicted"/>
<feature type="compositionally biased region" description="Basic and acidic residues" evidence="1">
    <location>
        <begin position="179"/>
        <end position="194"/>
    </location>
</feature>
<feature type="compositionally biased region" description="Polar residues" evidence="1">
    <location>
        <begin position="262"/>
        <end position="271"/>
    </location>
</feature>
<dbReference type="CDD" id="cd14279">
    <property type="entry name" value="CUE"/>
    <property type="match status" value="1"/>
</dbReference>
<evidence type="ECO:0000313" key="3">
    <source>
        <dbReference type="EMBL" id="KAJ1960619.1"/>
    </source>
</evidence>
<dbReference type="PROSITE" id="PS51140">
    <property type="entry name" value="CUE"/>
    <property type="match status" value="1"/>
</dbReference>
<gene>
    <name evidence="3" type="ORF">IWQ62_004162</name>
</gene>
<dbReference type="InterPro" id="IPR003892">
    <property type="entry name" value="CUE"/>
</dbReference>
<feature type="region of interest" description="Disordered" evidence="1">
    <location>
        <begin position="252"/>
        <end position="321"/>
    </location>
</feature>
<name>A0A9W8ATF1_9FUNG</name>
<dbReference type="Proteomes" id="UP001150925">
    <property type="component" value="Unassembled WGS sequence"/>
</dbReference>
<feature type="compositionally biased region" description="Pro residues" evidence="1">
    <location>
        <begin position="91"/>
        <end position="101"/>
    </location>
</feature>
<dbReference type="GO" id="GO:0043130">
    <property type="term" value="F:ubiquitin binding"/>
    <property type="evidence" value="ECO:0007669"/>
    <property type="project" value="InterPro"/>
</dbReference>
<dbReference type="OrthoDB" id="10031156at2759"/>
<keyword evidence="4" id="KW-1185">Reference proteome</keyword>
<dbReference type="PANTHER" id="PTHR47839:SF1">
    <property type="entry name" value="DOMAIN PROTEIN, PUTATIVE (AFU_ORTHOLOGUE AFUA_6G04830)-RELATED"/>
    <property type="match status" value="1"/>
</dbReference>
<feature type="region of interest" description="Disordered" evidence="1">
    <location>
        <begin position="345"/>
        <end position="368"/>
    </location>
</feature>
<accession>A0A9W8ATF1</accession>
<feature type="non-terminal residue" evidence="3">
    <location>
        <position position="1"/>
    </location>
</feature>
<feature type="region of interest" description="Disordered" evidence="1">
    <location>
        <begin position="168"/>
        <end position="234"/>
    </location>
</feature>
<feature type="compositionally biased region" description="Low complexity" evidence="1">
    <location>
        <begin position="275"/>
        <end position="294"/>
    </location>
</feature>
<protein>
    <recommendedName>
        <fullName evidence="2">CUE domain-containing protein</fullName>
    </recommendedName>
</protein>
<organism evidence="3 4">
    <name type="scientific">Dispira parvispora</name>
    <dbReference type="NCBI Taxonomy" id="1520584"/>
    <lineage>
        <taxon>Eukaryota</taxon>
        <taxon>Fungi</taxon>
        <taxon>Fungi incertae sedis</taxon>
        <taxon>Zoopagomycota</taxon>
        <taxon>Kickxellomycotina</taxon>
        <taxon>Dimargaritomycetes</taxon>
        <taxon>Dimargaritales</taxon>
        <taxon>Dimargaritaceae</taxon>
        <taxon>Dispira</taxon>
    </lineage>
</organism>